<keyword evidence="3" id="KW-1185">Reference proteome</keyword>
<feature type="region of interest" description="Disordered" evidence="1">
    <location>
        <begin position="1"/>
        <end position="20"/>
    </location>
</feature>
<sequence>MKWSSKCLPSHGSQITKRIREREKFVGKGSRNSFAKSTLENWKTNSLKSISYFSFMGKPIPSSSRFQDFARIITSDRIQQQSKRGPKLVSNKTRVVPPPEPAKPKGIRIVQSERQQQRIKIMEENSSMNRRIPLGEVVLECSRRWFQDTLKEAKAGDTGMQVLVGQMYCSGYGVVKNAQKGQAWISRASRSRSSVWKVGDKHPGYNASDSDTEEEKDEGKQQ</sequence>
<feature type="region of interest" description="Disordered" evidence="1">
    <location>
        <begin position="186"/>
        <end position="222"/>
    </location>
</feature>
<evidence type="ECO:0000313" key="2">
    <source>
        <dbReference type="EMBL" id="KAJ0192353.1"/>
    </source>
</evidence>
<proteinExistence type="predicted"/>
<dbReference type="PANTHER" id="PTHR36792:SF15">
    <property type="entry name" value="SEL1 REPEAT-CONTAINING PROTEIN"/>
    <property type="match status" value="1"/>
</dbReference>
<gene>
    <name evidence="2" type="ORF">LSAT_V11C800393950</name>
</gene>
<comment type="caution">
    <text evidence="2">The sequence shown here is derived from an EMBL/GenBank/DDBJ whole genome shotgun (WGS) entry which is preliminary data.</text>
</comment>
<organism evidence="2 3">
    <name type="scientific">Lactuca sativa</name>
    <name type="common">Garden lettuce</name>
    <dbReference type="NCBI Taxonomy" id="4236"/>
    <lineage>
        <taxon>Eukaryota</taxon>
        <taxon>Viridiplantae</taxon>
        <taxon>Streptophyta</taxon>
        <taxon>Embryophyta</taxon>
        <taxon>Tracheophyta</taxon>
        <taxon>Spermatophyta</taxon>
        <taxon>Magnoliopsida</taxon>
        <taxon>eudicotyledons</taxon>
        <taxon>Gunneridae</taxon>
        <taxon>Pentapetalae</taxon>
        <taxon>asterids</taxon>
        <taxon>campanulids</taxon>
        <taxon>Asterales</taxon>
        <taxon>Asteraceae</taxon>
        <taxon>Cichorioideae</taxon>
        <taxon>Cichorieae</taxon>
        <taxon>Lactucinae</taxon>
        <taxon>Lactuca</taxon>
    </lineage>
</organism>
<dbReference type="Proteomes" id="UP000235145">
    <property type="component" value="Unassembled WGS sequence"/>
</dbReference>
<name>A0A9R1USY3_LACSA</name>
<dbReference type="AlphaFoldDB" id="A0A9R1USY3"/>
<dbReference type="OrthoDB" id="2384430at2759"/>
<protein>
    <submittedName>
        <fullName evidence="2">Uncharacterized protein</fullName>
    </submittedName>
</protein>
<accession>A0A9R1USY3</accession>
<dbReference type="EMBL" id="NBSK02000008">
    <property type="protein sequence ID" value="KAJ0192353.1"/>
    <property type="molecule type" value="Genomic_DNA"/>
</dbReference>
<reference evidence="2 3" key="1">
    <citation type="journal article" date="2017" name="Nat. Commun.">
        <title>Genome assembly with in vitro proximity ligation data and whole-genome triplication in lettuce.</title>
        <authorList>
            <person name="Reyes-Chin-Wo S."/>
            <person name="Wang Z."/>
            <person name="Yang X."/>
            <person name="Kozik A."/>
            <person name="Arikit S."/>
            <person name="Song C."/>
            <person name="Xia L."/>
            <person name="Froenicke L."/>
            <person name="Lavelle D.O."/>
            <person name="Truco M.J."/>
            <person name="Xia R."/>
            <person name="Zhu S."/>
            <person name="Xu C."/>
            <person name="Xu H."/>
            <person name="Xu X."/>
            <person name="Cox K."/>
            <person name="Korf I."/>
            <person name="Meyers B.C."/>
            <person name="Michelmore R.W."/>
        </authorList>
    </citation>
    <scope>NUCLEOTIDE SEQUENCE [LARGE SCALE GENOMIC DNA]</scope>
    <source>
        <strain evidence="3">cv. Salinas</strain>
        <tissue evidence="2">Seedlings</tissue>
    </source>
</reference>
<evidence type="ECO:0000313" key="3">
    <source>
        <dbReference type="Proteomes" id="UP000235145"/>
    </source>
</evidence>
<feature type="region of interest" description="Disordered" evidence="1">
    <location>
        <begin position="80"/>
        <end position="104"/>
    </location>
</feature>
<evidence type="ECO:0000256" key="1">
    <source>
        <dbReference type="SAM" id="MobiDB-lite"/>
    </source>
</evidence>
<dbReference type="PANTHER" id="PTHR36792">
    <property type="entry name" value="EXPRESSED PROTEIN"/>
    <property type="match status" value="1"/>
</dbReference>